<dbReference type="AlphaFoldDB" id="A0A667WYQ9"/>
<feature type="chain" id="PRO_5025439925" description="Secreted protein" evidence="1">
    <location>
        <begin position="25"/>
        <end position="113"/>
    </location>
</feature>
<evidence type="ECO:0000313" key="2">
    <source>
        <dbReference type="Ensembl" id="ENSMMDP00005007892.1"/>
    </source>
</evidence>
<evidence type="ECO:0008006" key="4">
    <source>
        <dbReference type="Google" id="ProtNLM"/>
    </source>
</evidence>
<proteinExistence type="predicted"/>
<dbReference type="Ensembl" id="ENSMMDT00005008129.1">
    <property type="protein sequence ID" value="ENSMMDP00005007892.1"/>
    <property type="gene ID" value="ENSMMDG00005004363.1"/>
</dbReference>
<organism evidence="2 3">
    <name type="scientific">Myripristis murdjan</name>
    <name type="common">pinecone soldierfish</name>
    <dbReference type="NCBI Taxonomy" id="586833"/>
    <lineage>
        <taxon>Eukaryota</taxon>
        <taxon>Metazoa</taxon>
        <taxon>Chordata</taxon>
        <taxon>Craniata</taxon>
        <taxon>Vertebrata</taxon>
        <taxon>Euteleostomi</taxon>
        <taxon>Actinopterygii</taxon>
        <taxon>Neopterygii</taxon>
        <taxon>Teleostei</taxon>
        <taxon>Neoteleostei</taxon>
        <taxon>Acanthomorphata</taxon>
        <taxon>Holocentriformes</taxon>
        <taxon>Holocentridae</taxon>
        <taxon>Myripristis</taxon>
    </lineage>
</organism>
<reference evidence="2" key="2">
    <citation type="submission" date="2025-08" db="UniProtKB">
        <authorList>
            <consortium name="Ensembl"/>
        </authorList>
    </citation>
    <scope>IDENTIFICATION</scope>
</reference>
<reference evidence="2" key="1">
    <citation type="submission" date="2019-06" db="EMBL/GenBank/DDBJ databases">
        <authorList>
            <consortium name="Wellcome Sanger Institute Data Sharing"/>
        </authorList>
    </citation>
    <scope>NUCLEOTIDE SEQUENCE [LARGE SCALE GENOMIC DNA]</scope>
</reference>
<evidence type="ECO:0000256" key="1">
    <source>
        <dbReference type="SAM" id="SignalP"/>
    </source>
</evidence>
<accession>A0A667WYQ9</accession>
<name>A0A667WYQ9_9TELE</name>
<sequence>MSFGCFSILFSPLRFLLLCDVTLAAVSEHRGSLTVTRYPAPFPFMETVFTCFERQVGGGYHGNQHNSDQELITPTKIKLFQTLSCHCPLFQLITELPNIACTSGRLKKKTNIN</sequence>
<dbReference type="Proteomes" id="UP000472263">
    <property type="component" value="Chromosome 11"/>
</dbReference>
<reference evidence="2" key="3">
    <citation type="submission" date="2025-09" db="UniProtKB">
        <authorList>
            <consortium name="Ensembl"/>
        </authorList>
    </citation>
    <scope>IDENTIFICATION</scope>
</reference>
<dbReference type="InParanoid" id="A0A667WYQ9"/>
<keyword evidence="1" id="KW-0732">Signal</keyword>
<keyword evidence="3" id="KW-1185">Reference proteome</keyword>
<protein>
    <recommendedName>
        <fullName evidence="4">Secreted protein</fullName>
    </recommendedName>
</protein>
<evidence type="ECO:0000313" key="3">
    <source>
        <dbReference type="Proteomes" id="UP000472263"/>
    </source>
</evidence>
<feature type="signal peptide" evidence="1">
    <location>
        <begin position="1"/>
        <end position="24"/>
    </location>
</feature>